<dbReference type="GO" id="GO:0016887">
    <property type="term" value="F:ATP hydrolysis activity"/>
    <property type="evidence" value="ECO:0007669"/>
    <property type="project" value="InterPro"/>
</dbReference>
<dbReference type="InterPro" id="IPR017871">
    <property type="entry name" value="ABC_transporter-like_CS"/>
</dbReference>
<dbReference type="EMBL" id="CP001650">
    <property type="protein sequence ID" value="ADF51440.1"/>
    <property type="molecule type" value="Genomic_DNA"/>
</dbReference>
<dbReference type="InterPro" id="IPR029439">
    <property type="entry name" value="Wzt_C"/>
</dbReference>
<keyword evidence="2" id="KW-0813">Transport</keyword>
<evidence type="ECO:0000313" key="7">
    <source>
        <dbReference type="Proteomes" id="UP000001654"/>
    </source>
</evidence>
<protein>
    <submittedName>
        <fullName evidence="6">ABC transporter, ATP-binding protein</fullName>
    </submittedName>
</protein>
<dbReference type="PROSITE" id="PS50893">
    <property type="entry name" value="ABC_TRANSPORTER_2"/>
    <property type="match status" value="1"/>
</dbReference>
<dbReference type="AlphaFoldDB" id="D5BII8"/>
<keyword evidence="7" id="KW-1185">Reference proteome</keyword>
<dbReference type="KEGG" id="zpr:ZPR_1095"/>
<keyword evidence="3" id="KW-0547">Nucleotide-binding</keyword>
<evidence type="ECO:0000256" key="3">
    <source>
        <dbReference type="ARBA" id="ARBA00022741"/>
    </source>
</evidence>
<evidence type="ECO:0000256" key="4">
    <source>
        <dbReference type="ARBA" id="ARBA00022840"/>
    </source>
</evidence>
<organism evidence="6 7">
    <name type="scientific">Zunongwangia profunda (strain DSM 18752 / CCTCC AB 206139 / SM-A87)</name>
    <name type="common">Wangia profunda</name>
    <dbReference type="NCBI Taxonomy" id="655815"/>
    <lineage>
        <taxon>Bacteria</taxon>
        <taxon>Pseudomonadati</taxon>
        <taxon>Bacteroidota</taxon>
        <taxon>Flavobacteriia</taxon>
        <taxon>Flavobacteriales</taxon>
        <taxon>Flavobacteriaceae</taxon>
        <taxon>Zunongwangia</taxon>
    </lineage>
</organism>
<evidence type="ECO:0000259" key="5">
    <source>
        <dbReference type="PROSITE" id="PS50893"/>
    </source>
</evidence>
<dbReference type="SMART" id="SM00382">
    <property type="entry name" value="AAA"/>
    <property type="match status" value="1"/>
</dbReference>
<evidence type="ECO:0000313" key="6">
    <source>
        <dbReference type="EMBL" id="ADF51440.1"/>
    </source>
</evidence>
<evidence type="ECO:0000256" key="1">
    <source>
        <dbReference type="ARBA" id="ARBA00005417"/>
    </source>
</evidence>
<keyword evidence="4 6" id="KW-0067">ATP-binding</keyword>
<gene>
    <name evidence="6" type="ordered locus">ZPR_1095</name>
</gene>
<name>D5BII8_ZUNPS</name>
<dbReference type="InterPro" id="IPR003439">
    <property type="entry name" value="ABC_transporter-like_ATP-bd"/>
</dbReference>
<dbReference type="OrthoDB" id="9801987at2"/>
<dbReference type="PANTHER" id="PTHR46743:SF2">
    <property type="entry name" value="TEICHOIC ACIDS EXPORT ATP-BINDING PROTEIN TAGH"/>
    <property type="match status" value="1"/>
</dbReference>
<feature type="domain" description="ABC transporter" evidence="5">
    <location>
        <begin position="43"/>
        <end position="268"/>
    </location>
</feature>
<sequence length="410" mass="45660">MSVILKAENISKQYRLGTVGTGTLSHDFNRWWHQIRGKEDPYLKVGAVNDRSAKASEDYVWALRDINFEVKTGEVLGIIGKNGAGKSTLLKLLSRVTSPTTGSIKTKGRIASLLEVGTGFHPELTGKENIYLNGAILGMTKPEIKTKIDEIIAFSGCEMYIDTPVKRYSSGMRVRLGFAVAAHLEPEILVVDEVLAVGDAEFQKKAIGKMQDLSSGEGRTVLFVSHNMASVQNLCTRGIVLENGETFFEGSIGEAISNYLSDNRSNLAFNYDNSNSNYIKHLRVVNSDSNNILLSGDKMIFEITVNLEKLSNPNIHIGLYDSRSEKIIHLSSEFSPRELLVKKSPHRCIINKNPLAEGRYSVNVLLLDGKEKIEHIADVLKIEILKGDFYNQGILYENIPSKFLIDHKWE</sequence>
<accession>D5BII8</accession>
<proteinExistence type="inferred from homology"/>
<dbReference type="STRING" id="655815.ZPR_1095"/>
<reference evidence="6 7" key="1">
    <citation type="journal article" date="2010" name="BMC Genomics">
        <title>The complete genome of Zunongwangia profunda SM-A87 reveals its adaptation to the deep-sea environment and ecological role in sedimentary organic nitrogen degradation.</title>
        <authorList>
            <person name="Qin Q.L."/>
            <person name="Zhang X.Y."/>
            <person name="Wang X.M."/>
            <person name="Liu G.M."/>
            <person name="Chen X.L."/>
            <person name="Xie B.B."/>
            <person name="Dang H.Y."/>
            <person name="Zhou B.C."/>
            <person name="Yu J."/>
            <person name="Zhang Y.Z."/>
        </authorList>
    </citation>
    <scope>NUCLEOTIDE SEQUENCE [LARGE SCALE GENOMIC DNA]</scope>
    <source>
        <strain evidence="7">DSM 18752 / CCTCC AB 206139 / SM-A87</strain>
    </source>
</reference>
<dbReference type="RefSeq" id="WP_013070592.1">
    <property type="nucleotide sequence ID" value="NC_014041.1"/>
</dbReference>
<dbReference type="CDD" id="cd10147">
    <property type="entry name" value="Wzt_C-like"/>
    <property type="match status" value="1"/>
</dbReference>
<evidence type="ECO:0000256" key="2">
    <source>
        <dbReference type="ARBA" id="ARBA00022448"/>
    </source>
</evidence>
<dbReference type="Proteomes" id="UP000001654">
    <property type="component" value="Chromosome"/>
</dbReference>
<dbReference type="InterPro" id="IPR003593">
    <property type="entry name" value="AAA+_ATPase"/>
</dbReference>
<dbReference type="PROSITE" id="PS00211">
    <property type="entry name" value="ABC_TRANSPORTER_1"/>
    <property type="match status" value="1"/>
</dbReference>
<dbReference type="PANTHER" id="PTHR46743">
    <property type="entry name" value="TEICHOIC ACIDS EXPORT ATP-BINDING PROTEIN TAGH"/>
    <property type="match status" value="1"/>
</dbReference>
<dbReference type="GO" id="GO:0016020">
    <property type="term" value="C:membrane"/>
    <property type="evidence" value="ECO:0007669"/>
    <property type="project" value="InterPro"/>
</dbReference>
<dbReference type="Gene3D" id="2.70.50.60">
    <property type="entry name" value="abc- transporter (atp binding component) like domain"/>
    <property type="match status" value="1"/>
</dbReference>
<dbReference type="InterPro" id="IPR027417">
    <property type="entry name" value="P-loop_NTPase"/>
</dbReference>
<comment type="similarity">
    <text evidence="1">Belongs to the ABC transporter superfamily.</text>
</comment>
<dbReference type="GO" id="GO:0005524">
    <property type="term" value="F:ATP binding"/>
    <property type="evidence" value="ECO:0007669"/>
    <property type="project" value="UniProtKB-KW"/>
</dbReference>
<dbReference type="SUPFAM" id="SSF52540">
    <property type="entry name" value="P-loop containing nucleoside triphosphate hydrolases"/>
    <property type="match status" value="1"/>
</dbReference>
<dbReference type="InterPro" id="IPR015860">
    <property type="entry name" value="ABC_transpr_TagH-like"/>
</dbReference>
<dbReference type="InterPro" id="IPR050683">
    <property type="entry name" value="Bact_Polysacc_Export_ATP-bd"/>
</dbReference>
<dbReference type="eggNOG" id="COG1134">
    <property type="taxonomic scope" value="Bacteria"/>
</dbReference>
<dbReference type="Gene3D" id="3.40.50.300">
    <property type="entry name" value="P-loop containing nucleotide triphosphate hydrolases"/>
    <property type="match status" value="1"/>
</dbReference>
<dbReference type="CDD" id="cd03220">
    <property type="entry name" value="ABC_KpsT_Wzt"/>
    <property type="match status" value="1"/>
</dbReference>
<dbReference type="GO" id="GO:0140359">
    <property type="term" value="F:ABC-type transporter activity"/>
    <property type="evidence" value="ECO:0007669"/>
    <property type="project" value="InterPro"/>
</dbReference>
<dbReference type="HOGENOM" id="CLU_000604_101_4_10"/>
<dbReference type="Pfam" id="PF00005">
    <property type="entry name" value="ABC_tran"/>
    <property type="match status" value="1"/>
</dbReference>